<protein>
    <submittedName>
        <fullName evidence="4">Alkaline phosphatase D</fullName>
        <ecNumber evidence="4">3.1.3.1</ecNumber>
    </submittedName>
</protein>
<dbReference type="AlphaFoldDB" id="A0A927N5X9"/>
<dbReference type="Pfam" id="PF09423">
    <property type="entry name" value="PhoD"/>
    <property type="match status" value="1"/>
</dbReference>
<evidence type="ECO:0000313" key="4">
    <source>
        <dbReference type="EMBL" id="MBE1612699.1"/>
    </source>
</evidence>
<dbReference type="PROSITE" id="PS51318">
    <property type="entry name" value="TAT"/>
    <property type="match status" value="1"/>
</dbReference>
<dbReference type="Proteomes" id="UP000638648">
    <property type="component" value="Unassembled WGS sequence"/>
</dbReference>
<reference evidence="4" key="1">
    <citation type="submission" date="2020-10" db="EMBL/GenBank/DDBJ databases">
        <title>Sequencing the genomes of 1000 actinobacteria strains.</title>
        <authorList>
            <person name="Klenk H.-P."/>
        </authorList>
    </citation>
    <scope>NUCLEOTIDE SEQUENCE</scope>
    <source>
        <strain evidence="4">DSM 45354</strain>
    </source>
</reference>
<dbReference type="InterPro" id="IPR018946">
    <property type="entry name" value="PhoD-like_MPP"/>
</dbReference>
<keyword evidence="4" id="KW-0378">Hydrolase</keyword>
<dbReference type="SUPFAM" id="SSF56300">
    <property type="entry name" value="Metallo-dependent phosphatases"/>
    <property type="match status" value="1"/>
</dbReference>
<gene>
    <name evidence="4" type="ORF">HEB94_009547</name>
</gene>
<dbReference type="InterPro" id="IPR032093">
    <property type="entry name" value="PhoD_N"/>
</dbReference>
<feature type="domain" description="PhoD-like phosphatase metallophosphatase" evidence="2">
    <location>
        <begin position="196"/>
        <end position="524"/>
    </location>
</feature>
<feature type="compositionally biased region" description="Basic and acidic residues" evidence="1">
    <location>
        <begin position="362"/>
        <end position="371"/>
    </location>
</feature>
<dbReference type="PANTHER" id="PTHR43606:SF2">
    <property type="entry name" value="ALKALINE PHOSPHATASE FAMILY PROTEIN (AFU_ORTHOLOGUE AFUA_5G03860)"/>
    <property type="match status" value="1"/>
</dbReference>
<feature type="region of interest" description="Disordered" evidence="1">
    <location>
        <begin position="37"/>
        <end position="63"/>
    </location>
</feature>
<evidence type="ECO:0000313" key="5">
    <source>
        <dbReference type="Proteomes" id="UP000638648"/>
    </source>
</evidence>
<dbReference type="InterPro" id="IPR038607">
    <property type="entry name" value="PhoD-like_sf"/>
</dbReference>
<dbReference type="GO" id="GO:0004035">
    <property type="term" value="F:alkaline phosphatase activity"/>
    <property type="evidence" value="ECO:0007669"/>
    <property type="project" value="UniProtKB-EC"/>
</dbReference>
<dbReference type="CDD" id="cd07389">
    <property type="entry name" value="MPP_PhoD"/>
    <property type="match status" value="1"/>
</dbReference>
<evidence type="ECO:0000259" key="3">
    <source>
        <dbReference type="Pfam" id="PF16655"/>
    </source>
</evidence>
<keyword evidence="5" id="KW-1185">Reference proteome</keyword>
<sequence>MSHHSEQDAKKLSRRRMLTAFGGVTAGVLFTDRAAAHGAPHTTPNAAAGGTPTPSALPRSSAFAGASARRSLSALPAGGVPSDPFRLGVASGEPWPDSVVLWTRLAPEPLHGGGMPDQAVSVQWQVANDERFTRVVAAGTALARPGEAHSVHVEPEGLLPGREYFYRFRAGREISPVGRTRTAPARHARPERLRVAVASCQHYQEGYFVAHRDLAEQDLDFVAFLGDYIYETKPLTKGVRRHQGEGEARTLADYRNRYAQYKADPDLRAAHASCPWIVTFDDHEVANDWSGDQPRDPRKESPTSFRARRAAALRAWYEHTPVRRTAAPRAGGIAAHRRFQWGDLARIHVLDTRQHRSPRAKSPRDYTDPDRTMTGAAQERWLLDGLNGGRQLWNLLANQVPMARTDRRAGPEQHLWADPWDGFQAQRARLLKALGAPRVANPVVLSGDRHFTMVCDLERDFDVPDSPVVATEIVGTSMTSGGDQDQAAWHRQWDRIIAESPYWKYGDARRGYVVCDVDRQRLLATLRVASRVGDPDATVRADRKFVVQAGQRGLDTA</sequence>
<dbReference type="Gene3D" id="2.60.40.380">
    <property type="entry name" value="Purple acid phosphatase-like, N-terminal"/>
    <property type="match status" value="1"/>
</dbReference>
<dbReference type="Gene3D" id="3.60.21.70">
    <property type="entry name" value="PhoD-like phosphatase"/>
    <property type="match status" value="1"/>
</dbReference>
<dbReference type="EC" id="3.1.3.1" evidence="4"/>
<name>A0A927N5X9_9ACTN</name>
<dbReference type="Pfam" id="PF16655">
    <property type="entry name" value="PhoD_N"/>
    <property type="match status" value="1"/>
</dbReference>
<evidence type="ECO:0000259" key="2">
    <source>
        <dbReference type="Pfam" id="PF09423"/>
    </source>
</evidence>
<dbReference type="EMBL" id="JADBEM010000001">
    <property type="protein sequence ID" value="MBE1612699.1"/>
    <property type="molecule type" value="Genomic_DNA"/>
</dbReference>
<evidence type="ECO:0000256" key="1">
    <source>
        <dbReference type="SAM" id="MobiDB-lite"/>
    </source>
</evidence>
<accession>A0A927N5X9</accession>
<proteinExistence type="predicted"/>
<organism evidence="4 5">
    <name type="scientific">Actinopolymorpha pittospori</name>
    <dbReference type="NCBI Taxonomy" id="648752"/>
    <lineage>
        <taxon>Bacteria</taxon>
        <taxon>Bacillati</taxon>
        <taxon>Actinomycetota</taxon>
        <taxon>Actinomycetes</taxon>
        <taxon>Propionibacteriales</taxon>
        <taxon>Actinopolymorphaceae</taxon>
        <taxon>Actinopolymorpha</taxon>
    </lineage>
</organism>
<comment type="caution">
    <text evidence="4">The sequence shown here is derived from an EMBL/GenBank/DDBJ whole genome shotgun (WGS) entry which is preliminary data.</text>
</comment>
<dbReference type="InterPro" id="IPR052900">
    <property type="entry name" value="Phospholipid_Metab_Enz"/>
</dbReference>
<dbReference type="InterPro" id="IPR029052">
    <property type="entry name" value="Metallo-depent_PP-like"/>
</dbReference>
<feature type="region of interest" description="Disordered" evidence="1">
    <location>
        <begin position="353"/>
        <end position="372"/>
    </location>
</feature>
<dbReference type="RefSeq" id="WP_337918442.1">
    <property type="nucleotide sequence ID" value="NZ_BAABJL010000140.1"/>
</dbReference>
<dbReference type="PANTHER" id="PTHR43606">
    <property type="entry name" value="PHOSPHATASE, PUTATIVE (AFU_ORTHOLOGUE AFUA_6G08710)-RELATED"/>
    <property type="match status" value="1"/>
</dbReference>
<feature type="domain" description="Phospholipase D N-terminal" evidence="3">
    <location>
        <begin position="87"/>
        <end position="182"/>
    </location>
</feature>
<dbReference type="InterPro" id="IPR006311">
    <property type="entry name" value="TAT_signal"/>
</dbReference>